<keyword evidence="5 9" id="KW-0812">Transmembrane</keyword>
<keyword evidence="4 9" id="KW-0926">Vacuole</keyword>
<dbReference type="GO" id="GO:0005774">
    <property type="term" value="C:vacuolar membrane"/>
    <property type="evidence" value="ECO:0007669"/>
    <property type="project" value="UniProtKB-SubCell"/>
</dbReference>
<feature type="transmembrane region" description="Helical" evidence="9">
    <location>
        <begin position="143"/>
        <end position="161"/>
    </location>
</feature>
<feature type="transmembrane region" description="Helical" evidence="9">
    <location>
        <begin position="428"/>
        <end position="448"/>
    </location>
</feature>
<dbReference type="GO" id="GO:0006914">
    <property type="term" value="P:autophagy"/>
    <property type="evidence" value="ECO:0007669"/>
    <property type="project" value="UniProtKB-KW"/>
</dbReference>
<evidence type="ECO:0000256" key="7">
    <source>
        <dbReference type="ARBA" id="ARBA00022989"/>
    </source>
</evidence>
<feature type="transmembrane region" description="Helical" evidence="9">
    <location>
        <begin position="111"/>
        <end position="131"/>
    </location>
</feature>
<dbReference type="Gene3D" id="1.20.1250.20">
    <property type="entry name" value="MFS general substrate transporter like domains"/>
    <property type="match status" value="1"/>
</dbReference>
<dbReference type="Pfam" id="PF11700">
    <property type="entry name" value="ATG22"/>
    <property type="match status" value="1"/>
</dbReference>
<protein>
    <recommendedName>
        <fullName evidence="9">Autophagy-related protein</fullName>
    </recommendedName>
</protein>
<dbReference type="InterPro" id="IPR044738">
    <property type="entry name" value="Atg22"/>
</dbReference>
<evidence type="ECO:0000256" key="1">
    <source>
        <dbReference type="ARBA" id="ARBA00004127"/>
    </source>
</evidence>
<comment type="function">
    <text evidence="9">Vacuolar effluxer which mediate the efflux of amino acids resulting from autophagic degradation. The release of autophagic amino acids allows the maintenance of protein synthesis and viability during nitrogen starvation.</text>
</comment>
<evidence type="ECO:0000256" key="4">
    <source>
        <dbReference type="ARBA" id="ARBA00022554"/>
    </source>
</evidence>
<proteinExistence type="inferred from homology"/>
<comment type="subcellular location">
    <subcellularLocation>
        <location evidence="1">Endomembrane system</location>
        <topology evidence="1">Multi-pass membrane protein</topology>
    </subcellularLocation>
    <subcellularLocation>
        <location evidence="9">Vacuole membrane</location>
        <topology evidence="9">Multi-pass membrane protein</topology>
    </subcellularLocation>
</comment>
<evidence type="ECO:0000256" key="2">
    <source>
        <dbReference type="ARBA" id="ARBA00006978"/>
    </source>
</evidence>
<dbReference type="AlphaFoldDB" id="A0A9N9G153"/>
<comment type="similarity">
    <text evidence="2 9">Belongs to the ATG22 family.</text>
</comment>
<feature type="transmembrane region" description="Helical" evidence="9">
    <location>
        <begin position="296"/>
        <end position="317"/>
    </location>
</feature>
<reference evidence="10" key="1">
    <citation type="submission" date="2021-06" db="EMBL/GenBank/DDBJ databases">
        <authorList>
            <person name="Kallberg Y."/>
            <person name="Tangrot J."/>
            <person name="Rosling A."/>
        </authorList>
    </citation>
    <scope>NUCLEOTIDE SEQUENCE</scope>
    <source>
        <strain evidence="10">87-6 pot B 2015</strain>
    </source>
</reference>
<evidence type="ECO:0000256" key="6">
    <source>
        <dbReference type="ARBA" id="ARBA00022970"/>
    </source>
</evidence>
<feature type="transmembrane region" description="Helical" evidence="9">
    <location>
        <begin position="493"/>
        <end position="516"/>
    </location>
</feature>
<evidence type="ECO:0000256" key="5">
    <source>
        <dbReference type="ARBA" id="ARBA00022692"/>
    </source>
</evidence>
<feature type="transmembrane region" description="Helical" evidence="9">
    <location>
        <begin position="398"/>
        <end position="416"/>
    </location>
</feature>
<dbReference type="GO" id="GO:0032974">
    <property type="term" value="P:amino acid transmembrane export from vacuole"/>
    <property type="evidence" value="ECO:0007669"/>
    <property type="project" value="InterPro"/>
</dbReference>
<dbReference type="InterPro" id="IPR050495">
    <property type="entry name" value="ATG22/LtaA_families"/>
</dbReference>
<feature type="transmembrane region" description="Helical" evidence="9">
    <location>
        <begin position="460"/>
        <end position="481"/>
    </location>
</feature>
<keyword evidence="3 9" id="KW-0813">Transport</keyword>
<feature type="transmembrane region" description="Helical" evidence="9">
    <location>
        <begin position="43"/>
        <end position="69"/>
    </location>
</feature>
<organism evidence="10 11">
    <name type="scientific">Funneliformis mosseae</name>
    <name type="common">Endomycorrhizal fungus</name>
    <name type="synonym">Glomus mosseae</name>
    <dbReference type="NCBI Taxonomy" id="27381"/>
    <lineage>
        <taxon>Eukaryota</taxon>
        <taxon>Fungi</taxon>
        <taxon>Fungi incertae sedis</taxon>
        <taxon>Mucoromycota</taxon>
        <taxon>Glomeromycotina</taxon>
        <taxon>Glomeromycetes</taxon>
        <taxon>Glomerales</taxon>
        <taxon>Glomeraceae</taxon>
        <taxon>Funneliformis</taxon>
    </lineage>
</organism>
<sequence length="565" mass="63425">MDEFDIENSNLEINNSNKPLPLKSTIEQLVNGKSEPILTKKELFAWYIYAFACEVYSVVSISSFIPLILEHFAFEKGVSSINHQTPCNEELSEGVRCVINIFGFWVDTASFSLYTFSLSVILQAITAISIGATADHGEMRKTLLLYFAFVGSISAMLFLLIPSRSFIIAGILAIIGNVSFGAAFVCFNGFLPVMVRNHRDVRRISNEIKDHLSNVETQHQHAADTQVDVYDNALEERGLLNSQDQILINLVENLIKAKDHISTRISARGFASGYLGGIILLIFCLCISFLLHNTIYSLQIGVFLSGIWWFSFSLLVAKWLQPRPGPPLFLSEGSKIRWIDYISFSWKRLWKTILQAKELEMTFRFLMSWILISDGYTTITSVALLFGRTTLRIPESGLIFLSLIAPISALTSTLLLPRLIKLSIKNTILLLLFMLLLIPIYGCLGLILPVGGLRTSGELYIMAVWFGIILGPLQSYCRTMFGELVPSGRETEFFALYAITDKGSSWLGPTLIAIIVDITHEIRYGFLLLIVLIFLPIPILWSLDDRKGREDAANFATDHDHIIQV</sequence>
<dbReference type="Proteomes" id="UP000789375">
    <property type="component" value="Unassembled WGS sequence"/>
</dbReference>
<dbReference type="SUPFAM" id="SSF103473">
    <property type="entry name" value="MFS general substrate transporter"/>
    <property type="match status" value="2"/>
</dbReference>
<feature type="transmembrane region" description="Helical" evidence="9">
    <location>
        <begin position="167"/>
        <end position="195"/>
    </location>
</feature>
<keyword evidence="8 9" id="KW-0472">Membrane</keyword>
<keyword evidence="6 9" id="KW-0029">Amino-acid transport</keyword>
<dbReference type="InterPro" id="IPR036259">
    <property type="entry name" value="MFS_trans_sf"/>
</dbReference>
<keyword evidence="11" id="KW-1185">Reference proteome</keyword>
<feature type="transmembrane region" description="Helical" evidence="9">
    <location>
        <begin position="365"/>
        <end position="386"/>
    </location>
</feature>
<evidence type="ECO:0000313" key="10">
    <source>
        <dbReference type="EMBL" id="CAG8569988.1"/>
    </source>
</evidence>
<name>A0A9N9G153_FUNMO</name>
<evidence type="ECO:0000256" key="8">
    <source>
        <dbReference type="ARBA" id="ARBA00023136"/>
    </source>
</evidence>
<evidence type="ECO:0000256" key="9">
    <source>
        <dbReference type="RuleBase" id="RU363073"/>
    </source>
</evidence>
<keyword evidence="9" id="KW-0072">Autophagy</keyword>
<dbReference type="PANTHER" id="PTHR23519">
    <property type="entry name" value="AUTOPHAGY-RELATED PROTEIN 22"/>
    <property type="match status" value="1"/>
</dbReference>
<dbReference type="EMBL" id="CAJVPP010001718">
    <property type="protein sequence ID" value="CAG8569988.1"/>
    <property type="molecule type" value="Genomic_DNA"/>
</dbReference>
<feature type="transmembrane region" description="Helical" evidence="9">
    <location>
        <begin position="270"/>
        <end position="290"/>
    </location>
</feature>
<evidence type="ECO:0000256" key="3">
    <source>
        <dbReference type="ARBA" id="ARBA00022448"/>
    </source>
</evidence>
<accession>A0A9N9G153</accession>
<gene>
    <name evidence="10" type="ORF">FMOSSE_LOCUS7404</name>
</gene>
<feature type="transmembrane region" description="Helical" evidence="9">
    <location>
        <begin position="522"/>
        <end position="541"/>
    </location>
</feature>
<dbReference type="GO" id="GO:0012505">
    <property type="term" value="C:endomembrane system"/>
    <property type="evidence" value="ECO:0007669"/>
    <property type="project" value="UniProtKB-SubCell"/>
</dbReference>
<keyword evidence="7 9" id="KW-1133">Transmembrane helix</keyword>
<comment type="caution">
    <text evidence="10">The sequence shown here is derived from an EMBL/GenBank/DDBJ whole genome shotgun (WGS) entry which is preliminary data.</text>
</comment>
<dbReference type="InterPro" id="IPR024671">
    <property type="entry name" value="Atg22-like"/>
</dbReference>
<evidence type="ECO:0000313" key="11">
    <source>
        <dbReference type="Proteomes" id="UP000789375"/>
    </source>
</evidence>
<dbReference type="PANTHER" id="PTHR23519:SF1">
    <property type="entry name" value="AUTOPHAGY-RELATED PROTEIN 22"/>
    <property type="match status" value="1"/>
</dbReference>
<dbReference type="CDD" id="cd17483">
    <property type="entry name" value="MFS_Atg22_like"/>
    <property type="match status" value="1"/>
</dbReference>